<proteinExistence type="predicted"/>
<protein>
    <recommendedName>
        <fullName evidence="3">Rx N-terminal domain-containing protein</fullName>
    </recommendedName>
</protein>
<keyword evidence="2" id="KW-1185">Reference proteome</keyword>
<accession>A0ABR2EFJ8</accession>
<name>A0ABR2EFJ8_9ROSI</name>
<dbReference type="Proteomes" id="UP001472677">
    <property type="component" value="Unassembled WGS sequence"/>
</dbReference>
<evidence type="ECO:0000313" key="2">
    <source>
        <dbReference type="Proteomes" id="UP001472677"/>
    </source>
</evidence>
<comment type="caution">
    <text evidence="1">The sequence shown here is derived from an EMBL/GenBank/DDBJ whole genome shotgun (WGS) entry which is preliminary data.</text>
</comment>
<dbReference type="EMBL" id="JBBPBM010000014">
    <property type="protein sequence ID" value="KAK8560033.1"/>
    <property type="molecule type" value="Genomic_DNA"/>
</dbReference>
<reference evidence="1 2" key="1">
    <citation type="journal article" date="2024" name="G3 (Bethesda)">
        <title>Genome assembly of Hibiscus sabdariffa L. provides insights into metabolisms of medicinal natural products.</title>
        <authorList>
            <person name="Kim T."/>
        </authorList>
    </citation>
    <scope>NUCLEOTIDE SEQUENCE [LARGE SCALE GENOMIC DNA]</scope>
    <source>
        <strain evidence="1">TK-2024</strain>
        <tissue evidence="1">Old leaves</tissue>
    </source>
</reference>
<organism evidence="1 2">
    <name type="scientific">Hibiscus sabdariffa</name>
    <name type="common">roselle</name>
    <dbReference type="NCBI Taxonomy" id="183260"/>
    <lineage>
        <taxon>Eukaryota</taxon>
        <taxon>Viridiplantae</taxon>
        <taxon>Streptophyta</taxon>
        <taxon>Embryophyta</taxon>
        <taxon>Tracheophyta</taxon>
        <taxon>Spermatophyta</taxon>
        <taxon>Magnoliopsida</taxon>
        <taxon>eudicotyledons</taxon>
        <taxon>Gunneridae</taxon>
        <taxon>Pentapetalae</taxon>
        <taxon>rosids</taxon>
        <taxon>malvids</taxon>
        <taxon>Malvales</taxon>
        <taxon>Malvaceae</taxon>
        <taxon>Malvoideae</taxon>
        <taxon>Hibiscus</taxon>
    </lineage>
</organism>
<evidence type="ECO:0008006" key="3">
    <source>
        <dbReference type="Google" id="ProtNLM"/>
    </source>
</evidence>
<sequence>MLIAPLPQRDVTLASIFDYLTMEFGALRTLRDKFKDCVIDRLNRLDERLEYLEYLVDNLHVECEDDDGGGGVAAIA</sequence>
<gene>
    <name evidence="1" type="ORF">V6N12_012840</name>
</gene>
<evidence type="ECO:0000313" key="1">
    <source>
        <dbReference type="EMBL" id="KAK8560033.1"/>
    </source>
</evidence>